<dbReference type="GO" id="GO:0005886">
    <property type="term" value="C:plasma membrane"/>
    <property type="evidence" value="ECO:0007669"/>
    <property type="project" value="UniProtKB-SubCell"/>
</dbReference>
<evidence type="ECO:0000256" key="9">
    <source>
        <dbReference type="RuleBase" id="RU363032"/>
    </source>
</evidence>
<evidence type="ECO:0000313" key="12">
    <source>
        <dbReference type="Proteomes" id="UP000055060"/>
    </source>
</evidence>
<evidence type="ECO:0000259" key="10">
    <source>
        <dbReference type="PROSITE" id="PS50928"/>
    </source>
</evidence>
<feature type="transmembrane region" description="Helical" evidence="9">
    <location>
        <begin position="146"/>
        <end position="167"/>
    </location>
</feature>
<keyword evidence="7 9" id="KW-1133">Transmembrane helix</keyword>
<dbReference type="Proteomes" id="UP000055060">
    <property type="component" value="Unassembled WGS sequence"/>
</dbReference>
<dbReference type="SUPFAM" id="SSF161098">
    <property type="entry name" value="MetI-like"/>
    <property type="match status" value="1"/>
</dbReference>
<dbReference type="Gene3D" id="1.10.3720.10">
    <property type="entry name" value="MetI-like"/>
    <property type="match status" value="1"/>
</dbReference>
<gene>
    <name evidence="11" type="ORF">LARV_01384</name>
</gene>
<evidence type="ECO:0000256" key="5">
    <source>
        <dbReference type="ARBA" id="ARBA00022597"/>
    </source>
</evidence>
<keyword evidence="8 9" id="KW-0472">Membrane</keyword>
<dbReference type="AlphaFoldDB" id="A0A0S7BDU2"/>
<evidence type="ECO:0000256" key="3">
    <source>
        <dbReference type="ARBA" id="ARBA00022448"/>
    </source>
</evidence>
<feature type="transmembrane region" description="Helical" evidence="9">
    <location>
        <begin position="118"/>
        <end position="140"/>
    </location>
</feature>
<keyword evidence="6 9" id="KW-0812">Transmembrane</keyword>
<evidence type="ECO:0000256" key="4">
    <source>
        <dbReference type="ARBA" id="ARBA00022475"/>
    </source>
</evidence>
<keyword evidence="12" id="KW-1185">Reference proteome</keyword>
<dbReference type="CDD" id="cd06261">
    <property type="entry name" value="TM_PBP2"/>
    <property type="match status" value="1"/>
</dbReference>
<evidence type="ECO:0000313" key="11">
    <source>
        <dbReference type="EMBL" id="GAP13629.1"/>
    </source>
</evidence>
<sequence>MTANSRPPTRSMRKLKTSLVTNISRLILILACLLTIFPVLWIITASLNTGASLFTSSIIPKSLTFKHYLDLFANTDFLLWIKNSVIACVGGGLLALFFTITLAYAFSRFRFKGRRYGLLVLILIQMLPATATIVAIYKILQTIGQINHLTGLILVYGGTTIPFNAWLMRGYFDTIPRDLEESAYIDGATSWQAFTRIALPLAMPMVAVIFIFNLITFYNDYLLASIVMSGKQNYTVALGMRFFNQPYAANWAMFAAASILACLPILITFYSLQRFLVQGLTWGAVKG</sequence>
<proteinExistence type="inferred from homology"/>
<dbReference type="RefSeq" id="WP_083522390.1">
    <property type="nucleotide sequence ID" value="NZ_DF967972.1"/>
</dbReference>
<feature type="transmembrane region" description="Helical" evidence="9">
    <location>
        <begin position="251"/>
        <end position="272"/>
    </location>
</feature>
<dbReference type="InterPro" id="IPR050901">
    <property type="entry name" value="BP-dep_ABC_trans_perm"/>
</dbReference>
<dbReference type="OrthoDB" id="9794684at2"/>
<keyword evidence="4" id="KW-1003">Cell membrane</keyword>
<evidence type="ECO:0000256" key="8">
    <source>
        <dbReference type="ARBA" id="ARBA00023136"/>
    </source>
</evidence>
<evidence type="ECO:0000256" key="7">
    <source>
        <dbReference type="ARBA" id="ARBA00022989"/>
    </source>
</evidence>
<protein>
    <submittedName>
        <fullName evidence="11">ABC-type maltose transport systems, permease component</fullName>
    </submittedName>
</protein>
<organism evidence="11">
    <name type="scientific">Longilinea arvoryzae</name>
    <dbReference type="NCBI Taxonomy" id="360412"/>
    <lineage>
        <taxon>Bacteria</taxon>
        <taxon>Bacillati</taxon>
        <taxon>Chloroflexota</taxon>
        <taxon>Anaerolineae</taxon>
        <taxon>Anaerolineales</taxon>
        <taxon>Anaerolineaceae</taxon>
        <taxon>Longilinea</taxon>
    </lineage>
</organism>
<keyword evidence="5" id="KW-0762">Sugar transport</keyword>
<dbReference type="PANTHER" id="PTHR32243:SF50">
    <property type="entry name" value="MALTOSE_MALTODEXTRIN TRANSPORT SYSTEM PERMEASE PROTEIN MALG"/>
    <property type="match status" value="1"/>
</dbReference>
<dbReference type="InterPro" id="IPR000515">
    <property type="entry name" value="MetI-like"/>
</dbReference>
<evidence type="ECO:0000256" key="1">
    <source>
        <dbReference type="ARBA" id="ARBA00004651"/>
    </source>
</evidence>
<dbReference type="EMBL" id="DF967972">
    <property type="protein sequence ID" value="GAP13629.1"/>
    <property type="molecule type" value="Genomic_DNA"/>
</dbReference>
<feature type="domain" description="ABC transmembrane type-1" evidence="10">
    <location>
        <begin position="81"/>
        <end position="272"/>
    </location>
</feature>
<dbReference type="GO" id="GO:0015423">
    <property type="term" value="F:ABC-type maltose transporter activity"/>
    <property type="evidence" value="ECO:0007669"/>
    <property type="project" value="TreeGrafter"/>
</dbReference>
<accession>A0A0S7BDU2</accession>
<comment type="subcellular location">
    <subcellularLocation>
        <location evidence="1 9">Cell membrane</location>
        <topology evidence="1 9">Multi-pass membrane protein</topology>
    </subcellularLocation>
</comment>
<dbReference type="InterPro" id="IPR035906">
    <property type="entry name" value="MetI-like_sf"/>
</dbReference>
<dbReference type="PANTHER" id="PTHR32243">
    <property type="entry name" value="MALTOSE TRANSPORT SYSTEM PERMEASE-RELATED"/>
    <property type="match status" value="1"/>
</dbReference>
<dbReference type="Pfam" id="PF00528">
    <property type="entry name" value="BPD_transp_1"/>
    <property type="match status" value="1"/>
</dbReference>
<feature type="transmembrane region" description="Helical" evidence="9">
    <location>
        <begin position="197"/>
        <end position="218"/>
    </location>
</feature>
<feature type="transmembrane region" description="Helical" evidence="9">
    <location>
        <begin position="84"/>
        <end position="106"/>
    </location>
</feature>
<evidence type="ECO:0000256" key="6">
    <source>
        <dbReference type="ARBA" id="ARBA00022692"/>
    </source>
</evidence>
<dbReference type="GO" id="GO:0042956">
    <property type="term" value="P:maltodextrin transmembrane transport"/>
    <property type="evidence" value="ECO:0007669"/>
    <property type="project" value="TreeGrafter"/>
</dbReference>
<comment type="similarity">
    <text evidence="2">Belongs to the binding-protein-dependent transport system permease family. MalFG subfamily.</text>
</comment>
<keyword evidence="3 9" id="KW-0813">Transport</keyword>
<dbReference type="PROSITE" id="PS50928">
    <property type="entry name" value="ABC_TM1"/>
    <property type="match status" value="1"/>
</dbReference>
<name>A0A0S7BDU2_9CHLR</name>
<reference evidence="11" key="1">
    <citation type="submission" date="2015-07" db="EMBL/GenBank/DDBJ databases">
        <title>Draft Genome Sequences of Anaerolinea thermolimosa IMO-1, Bellilinea caldifistulae GOMI-1, Leptolinea tardivitalis YMTK-2, Levilinea saccharolytica KIBI-1,Longilinea arvoryzae KOME-1, Previously Described as Members of the Anaerolineaceae (Chloroflexi).</title>
        <authorList>
            <person name="Sekiguchi Y."/>
            <person name="Ohashi A."/>
            <person name="Matsuura N."/>
            <person name="Tourlousse M.D."/>
        </authorList>
    </citation>
    <scope>NUCLEOTIDE SEQUENCE [LARGE SCALE GENOMIC DNA]</scope>
    <source>
        <strain evidence="11">KOME-1</strain>
    </source>
</reference>
<evidence type="ECO:0000256" key="2">
    <source>
        <dbReference type="ARBA" id="ARBA00009047"/>
    </source>
</evidence>
<dbReference type="STRING" id="360412.LARV_01384"/>
<feature type="transmembrane region" description="Helical" evidence="9">
    <location>
        <begin position="20"/>
        <end position="43"/>
    </location>
</feature>